<evidence type="ECO:0000256" key="4">
    <source>
        <dbReference type="ARBA" id="ARBA00022989"/>
    </source>
</evidence>
<dbReference type="GO" id="GO:0022857">
    <property type="term" value="F:transmembrane transporter activity"/>
    <property type="evidence" value="ECO:0007669"/>
    <property type="project" value="TreeGrafter"/>
</dbReference>
<keyword evidence="11" id="KW-1185">Reference proteome</keyword>
<gene>
    <name evidence="10" type="ORF">KDL01_21685</name>
</gene>
<evidence type="ECO:0000259" key="9">
    <source>
        <dbReference type="Pfam" id="PF02687"/>
    </source>
</evidence>
<feature type="transmembrane region" description="Helical" evidence="8">
    <location>
        <begin position="752"/>
        <end position="774"/>
    </location>
</feature>
<keyword evidence="4 8" id="KW-1133">Transmembrane helix</keyword>
<comment type="subcellular location">
    <subcellularLocation>
        <location evidence="1">Cell membrane</location>
        <topology evidence="1">Multi-pass membrane protein</topology>
    </subcellularLocation>
</comment>
<dbReference type="InterPro" id="IPR050250">
    <property type="entry name" value="Macrolide_Exporter_MacB"/>
</dbReference>
<protein>
    <recommendedName>
        <fullName evidence="9">ABC3 transporter permease C-terminal domain-containing protein</fullName>
    </recommendedName>
</protein>
<keyword evidence="2" id="KW-1003">Cell membrane</keyword>
<feature type="region of interest" description="Disordered" evidence="7">
    <location>
        <begin position="441"/>
        <end position="477"/>
    </location>
</feature>
<dbReference type="EMBL" id="JAGSOG010000114">
    <property type="protein sequence ID" value="MBR7835901.1"/>
    <property type="molecule type" value="Genomic_DNA"/>
</dbReference>
<feature type="transmembrane region" description="Helical" evidence="8">
    <location>
        <begin position="816"/>
        <end position="839"/>
    </location>
</feature>
<keyword evidence="5 8" id="KW-0472">Membrane</keyword>
<feature type="domain" description="ABC3 transporter permease C-terminal" evidence="9">
    <location>
        <begin position="862"/>
        <end position="962"/>
    </location>
</feature>
<feature type="transmembrane region" description="Helical" evidence="8">
    <location>
        <begin position="912"/>
        <end position="933"/>
    </location>
</feature>
<dbReference type="AlphaFoldDB" id="A0A941IUQ7"/>
<dbReference type="PANTHER" id="PTHR30572:SF4">
    <property type="entry name" value="ABC TRANSPORTER PERMEASE YTRF"/>
    <property type="match status" value="1"/>
</dbReference>
<feature type="domain" description="ABC3 transporter permease C-terminal" evidence="9">
    <location>
        <begin position="673"/>
        <end position="769"/>
    </location>
</feature>
<dbReference type="Proteomes" id="UP000675781">
    <property type="component" value="Unassembled WGS sequence"/>
</dbReference>
<comment type="similarity">
    <text evidence="6">Belongs to the ABC-4 integral membrane protein family.</text>
</comment>
<evidence type="ECO:0000313" key="11">
    <source>
        <dbReference type="Proteomes" id="UP000675781"/>
    </source>
</evidence>
<feature type="transmembrane region" description="Helical" evidence="8">
    <location>
        <begin position="673"/>
        <end position="693"/>
    </location>
</feature>
<dbReference type="RefSeq" id="WP_212530391.1">
    <property type="nucleotide sequence ID" value="NZ_JAGSOG010000114.1"/>
</dbReference>
<sequence>MTRWVWSQVRHGRGRAAGLLLALLAAVTGFTILTGSVSTQQTRLSGFVQANSRGAYDILVRPAGTQSAYEATDGLVRGNFLSGQYGGITTAQWQKVQKLAGVQVAAPIAMLGYVEVFGSSLADVTDQVDPSRTQQLLKLDGTWVTDHGLSKNPESFSTYVYVTRNPVLWPTWVPAPLGGGTTPDGVKIMDPVYHYRGKLVAPDLTPCRTSSAVAGFGVPVEVLPGGKLEPVCTGEPLTPSGTTTQPTSPGPIIVAQLNPDGTYTTDNLLSSAFGEDGGATDAPVATTSKRLEVPETWEMPLLLAAVDPASENALVSLDTATVKGQELSTADKPRIDLDEWMPGSTSLFVGVPVEYSDQAQIDESLSTVVSTVSGLPAQRYEVPVDTLGKELSALPATPRATRTASAQSAYATTVLGSTTVQNFQQAKLGPLIEGTNLDPREEAGQPTYVTDPAGALTPTAHGTSPSASDYAGDEPLTLEKGDTALRPLTERGNTRSSDIILPVTVGIFDPSKVRQFPALSSVALETYQASQACGADTASQKLLGNGCLTSGADAGSYIASPPQILTTLGSLSYILDGSDPQSRAPISEIQVRVSGVDGVNQSSATRLQAVAKEIKQATGLEVDVVAGSSPTGVAVDLPAGDFGRPALSLTEPWSRKGVAVALVHAVDKRSATLFVLVLLVCLLFAGNAVSASVRARRAELAVLACVGWRPRRLAALVLAEVAAIATAAGLLGTALAWPLDLLFGVQTNLDRILVPIPAALAVGLLAALPAAVAAGRAHPGAGLRPRVTRTRGKARRTRSIRALAWRGMARAPLRSAAAVGALTIGVGAVANVVGVEAAFDGSATGSLLADAVGVQVRAADALAALLALALAVAATADALYLGIREREGELAALRATGWSAQDMRRLILWEGALLAALGCLAGALLGLGGTWALTGAAPWPVYAALGALAVVACAVVAAASLIPARAAASRPIAQTLALE</sequence>
<reference evidence="10" key="1">
    <citation type="submission" date="2021-04" db="EMBL/GenBank/DDBJ databases">
        <title>Genome based classification of Actinospica acidithermotolerans sp. nov., an actinobacterium isolated from an Indonesian hot spring.</title>
        <authorList>
            <person name="Kusuma A.B."/>
            <person name="Putra K.E."/>
            <person name="Nafisah S."/>
            <person name="Loh J."/>
            <person name="Nouioui I."/>
            <person name="Goodfellow M."/>
        </authorList>
    </citation>
    <scope>NUCLEOTIDE SEQUENCE</scope>
    <source>
        <strain evidence="10">CSCA 57</strain>
    </source>
</reference>
<name>A0A941IUQ7_9ACTN</name>
<organism evidence="10 11">
    <name type="scientific">Actinospica durhamensis</name>
    <dbReference type="NCBI Taxonomy" id="1508375"/>
    <lineage>
        <taxon>Bacteria</taxon>
        <taxon>Bacillati</taxon>
        <taxon>Actinomycetota</taxon>
        <taxon>Actinomycetes</taxon>
        <taxon>Catenulisporales</taxon>
        <taxon>Actinospicaceae</taxon>
        <taxon>Actinospica</taxon>
    </lineage>
</organism>
<evidence type="ECO:0000256" key="3">
    <source>
        <dbReference type="ARBA" id="ARBA00022692"/>
    </source>
</evidence>
<dbReference type="PANTHER" id="PTHR30572">
    <property type="entry name" value="MEMBRANE COMPONENT OF TRANSPORTER-RELATED"/>
    <property type="match status" value="1"/>
</dbReference>
<evidence type="ECO:0000256" key="6">
    <source>
        <dbReference type="ARBA" id="ARBA00038076"/>
    </source>
</evidence>
<evidence type="ECO:0000256" key="8">
    <source>
        <dbReference type="SAM" id="Phobius"/>
    </source>
</evidence>
<dbReference type="InterPro" id="IPR003838">
    <property type="entry name" value="ABC3_permease_C"/>
</dbReference>
<comment type="caution">
    <text evidence="10">The sequence shown here is derived from an EMBL/GenBank/DDBJ whole genome shotgun (WGS) entry which is preliminary data.</text>
</comment>
<evidence type="ECO:0000256" key="5">
    <source>
        <dbReference type="ARBA" id="ARBA00023136"/>
    </source>
</evidence>
<evidence type="ECO:0000256" key="2">
    <source>
        <dbReference type="ARBA" id="ARBA00022475"/>
    </source>
</evidence>
<feature type="transmembrane region" description="Helical" evidence="8">
    <location>
        <begin position="859"/>
        <end position="883"/>
    </location>
</feature>
<evidence type="ECO:0000256" key="1">
    <source>
        <dbReference type="ARBA" id="ARBA00004651"/>
    </source>
</evidence>
<dbReference type="GO" id="GO:0005886">
    <property type="term" value="C:plasma membrane"/>
    <property type="evidence" value="ECO:0007669"/>
    <property type="project" value="UniProtKB-SubCell"/>
</dbReference>
<feature type="transmembrane region" description="Helical" evidence="8">
    <location>
        <begin position="713"/>
        <end position="737"/>
    </location>
</feature>
<proteinExistence type="inferred from homology"/>
<evidence type="ECO:0000313" key="10">
    <source>
        <dbReference type="EMBL" id="MBR7835901.1"/>
    </source>
</evidence>
<feature type="transmembrane region" description="Helical" evidence="8">
    <location>
        <begin position="939"/>
        <end position="962"/>
    </location>
</feature>
<keyword evidence="3 8" id="KW-0812">Transmembrane</keyword>
<accession>A0A941IUQ7</accession>
<dbReference type="Pfam" id="PF02687">
    <property type="entry name" value="FtsX"/>
    <property type="match status" value="2"/>
</dbReference>
<evidence type="ECO:0000256" key="7">
    <source>
        <dbReference type="SAM" id="MobiDB-lite"/>
    </source>
</evidence>